<dbReference type="Pfam" id="PF22541">
    <property type="entry name" value="DUF7005"/>
    <property type="match status" value="1"/>
</dbReference>
<reference evidence="1 2" key="1">
    <citation type="submission" date="2016-11" db="EMBL/GenBank/DDBJ databases">
        <authorList>
            <person name="Jaros S."/>
            <person name="Januszkiewicz K."/>
            <person name="Wedrychowicz H."/>
        </authorList>
    </citation>
    <scope>NUCLEOTIDE SEQUENCE [LARGE SCALE GENOMIC DNA]</scope>
    <source>
        <strain evidence="1 2">HD4</strain>
    </source>
</reference>
<evidence type="ECO:0000313" key="2">
    <source>
        <dbReference type="Proteomes" id="UP000184263"/>
    </source>
</evidence>
<gene>
    <name evidence="1" type="ORF">SAMN05216582_10275</name>
</gene>
<name>A0A1M6RHN9_SELRU</name>
<dbReference type="OrthoDB" id="2023498at2"/>
<accession>A0A1M6RHN9</accession>
<proteinExistence type="predicted"/>
<dbReference type="AlphaFoldDB" id="A0A1M6RHN9"/>
<dbReference type="Proteomes" id="UP000184263">
    <property type="component" value="Unassembled WGS sequence"/>
</dbReference>
<protein>
    <submittedName>
        <fullName evidence="1">Uncharacterized protein</fullName>
    </submittedName>
</protein>
<dbReference type="InterPro" id="IPR054274">
    <property type="entry name" value="DUF7005"/>
</dbReference>
<evidence type="ECO:0000313" key="1">
    <source>
        <dbReference type="EMBL" id="SHK31950.1"/>
    </source>
</evidence>
<dbReference type="EMBL" id="FRBC01000002">
    <property type="protein sequence ID" value="SHK31950.1"/>
    <property type="molecule type" value="Genomic_DNA"/>
</dbReference>
<sequence length="289" mass="32962">MDMSWLKQMQSADEYLQHAYKIPAEMPALPLTDEPFVASWQEAKGREVLDFLTDKLKLPAYDYVWQEIDSLSISFAHTLVGMLPVLATGCHEDFRAMEAVLNGREQSRDLPPTVNAFTIEARAEPVYRHRLLLLNRAPYSNIPAEALGLSTEEWLERSQRLRLRHECAHYETLRLLGGMRNHALDEILADGLGQIAAFGDFDADRQRLFFGLEKGRDTCIGRLSYYCQRVALKERPKVYARVNEVLDEVAGELKVMLARKATDREILVSLAGKSIAERLSSTEQRYALF</sequence>
<dbReference type="RefSeq" id="WP_073088022.1">
    <property type="nucleotide sequence ID" value="NZ_FRBC01000002.1"/>
</dbReference>
<organism evidence="1 2">
    <name type="scientific">Selenomonas ruminantium</name>
    <dbReference type="NCBI Taxonomy" id="971"/>
    <lineage>
        <taxon>Bacteria</taxon>
        <taxon>Bacillati</taxon>
        <taxon>Bacillota</taxon>
        <taxon>Negativicutes</taxon>
        <taxon>Selenomonadales</taxon>
        <taxon>Selenomonadaceae</taxon>
        <taxon>Selenomonas</taxon>
    </lineage>
</organism>